<keyword evidence="9" id="KW-1185">Reference proteome</keyword>
<dbReference type="Gene3D" id="3.30.420.40">
    <property type="match status" value="2"/>
</dbReference>
<dbReference type="HAMAP" id="MF_02033">
    <property type="entry name" value="FtsA"/>
    <property type="match status" value="1"/>
</dbReference>
<evidence type="ECO:0000313" key="9">
    <source>
        <dbReference type="Proteomes" id="UP000479293"/>
    </source>
</evidence>
<comment type="similarity">
    <text evidence="5 6">Belongs to the FtsA/MreB family.</text>
</comment>
<dbReference type="InterPro" id="IPR020823">
    <property type="entry name" value="Cell_div_FtsA"/>
</dbReference>
<dbReference type="GO" id="GO:0009898">
    <property type="term" value="C:cytoplasmic side of plasma membrane"/>
    <property type="evidence" value="ECO:0007669"/>
    <property type="project" value="UniProtKB-UniRule"/>
</dbReference>
<dbReference type="PIRSF" id="PIRSF003101">
    <property type="entry name" value="FtsA"/>
    <property type="match status" value="1"/>
</dbReference>
<dbReference type="Pfam" id="PF14450">
    <property type="entry name" value="FtsA"/>
    <property type="match status" value="1"/>
</dbReference>
<evidence type="ECO:0000256" key="4">
    <source>
        <dbReference type="ARBA" id="ARBA00023306"/>
    </source>
</evidence>
<evidence type="ECO:0000256" key="1">
    <source>
        <dbReference type="ARBA" id="ARBA00022475"/>
    </source>
</evidence>
<dbReference type="GO" id="GO:0032153">
    <property type="term" value="C:cell division site"/>
    <property type="evidence" value="ECO:0007669"/>
    <property type="project" value="UniProtKB-UniRule"/>
</dbReference>
<keyword evidence="1 5" id="KW-1003">Cell membrane</keyword>
<keyword evidence="2 5" id="KW-0132">Cell division</keyword>
<dbReference type="InterPro" id="IPR043129">
    <property type="entry name" value="ATPase_NBD"/>
</dbReference>
<sequence>MKKGTICVGLDIGSTKVAAVAVESQGNLYSDHDTVEIIGFSEVAVPSDAIVRGAVKNVKQVGMAIRSALSELTMRSDLEIGTVNVSFGGSHIQVASLSSSMVRPTSATSNEVTQEDVEHLIKDLYRAQTEPNNEVMHVIPGEFMVDSSRGVRVPVGRIGVRLGGDFLVVSTDKQVIDVTRKSLITADPTLEYDQLLLAPIAAGLAVLSEDEIQAGIALVDIGDHTTDIVIYQGGIIRHISSLPIAGHHITADLKAGCGIQLENAELLKKEFGEALSAHTALNIEILVNYLKGRPAKQVLKKNIALIIEERLKEIAALVYADILESGLADELIGGIVLTGGTANLPEIETLFSRVANDMPVRVGIPERLAHTPKADEVSNTSYATALGLAWAGIKKIDKRLNSICAPHTTHQKTTHKEQDDSTERTTDFFSNWNLRSRFFGTDRNDKEDKTGGGY</sequence>
<dbReference type="Pfam" id="PF02491">
    <property type="entry name" value="SHS2_FTSA"/>
    <property type="match status" value="1"/>
</dbReference>
<dbReference type="EMBL" id="WHLY01000002">
    <property type="protein sequence ID" value="MPR33854.1"/>
    <property type="molecule type" value="Genomic_DNA"/>
</dbReference>
<dbReference type="InterPro" id="IPR003494">
    <property type="entry name" value="SHS2_FtsA"/>
</dbReference>
<dbReference type="AlphaFoldDB" id="A0A7C9BGW9"/>
<organism evidence="8 9">
    <name type="scientific">Salmonirosea aquatica</name>
    <dbReference type="NCBI Taxonomy" id="2654236"/>
    <lineage>
        <taxon>Bacteria</taxon>
        <taxon>Pseudomonadati</taxon>
        <taxon>Bacteroidota</taxon>
        <taxon>Cytophagia</taxon>
        <taxon>Cytophagales</taxon>
        <taxon>Spirosomataceae</taxon>
        <taxon>Salmonirosea</taxon>
    </lineage>
</organism>
<evidence type="ECO:0000259" key="7">
    <source>
        <dbReference type="SMART" id="SM00842"/>
    </source>
</evidence>
<dbReference type="GO" id="GO:0043093">
    <property type="term" value="P:FtsZ-dependent cytokinesis"/>
    <property type="evidence" value="ECO:0007669"/>
    <property type="project" value="UniProtKB-UniRule"/>
</dbReference>
<comment type="caution">
    <text evidence="8">The sequence shown here is derived from an EMBL/GenBank/DDBJ whole genome shotgun (WGS) entry which is preliminary data.</text>
</comment>
<evidence type="ECO:0000313" key="8">
    <source>
        <dbReference type="EMBL" id="MPR33854.1"/>
    </source>
</evidence>
<dbReference type="InterPro" id="IPR050696">
    <property type="entry name" value="FtsA/MreB"/>
</dbReference>
<name>A0A7C9BGW9_9BACT</name>
<proteinExistence type="inferred from homology"/>
<feature type="domain" description="SHS2" evidence="7">
    <location>
        <begin position="7"/>
        <end position="206"/>
    </location>
</feature>
<evidence type="ECO:0000256" key="3">
    <source>
        <dbReference type="ARBA" id="ARBA00023136"/>
    </source>
</evidence>
<reference evidence="8 9" key="1">
    <citation type="submission" date="2019-10" db="EMBL/GenBank/DDBJ databases">
        <title>Draft Genome Sequence of Cytophagaceae sp. SJW1-29.</title>
        <authorList>
            <person name="Choi A."/>
        </authorList>
    </citation>
    <scope>NUCLEOTIDE SEQUENCE [LARGE SCALE GENOMIC DNA]</scope>
    <source>
        <strain evidence="8 9">SJW1-29</strain>
    </source>
</reference>
<dbReference type="SMART" id="SM00842">
    <property type="entry name" value="FtsA"/>
    <property type="match status" value="1"/>
</dbReference>
<evidence type="ECO:0000256" key="2">
    <source>
        <dbReference type="ARBA" id="ARBA00022618"/>
    </source>
</evidence>
<dbReference type="PANTHER" id="PTHR32432">
    <property type="entry name" value="CELL DIVISION PROTEIN FTSA-RELATED"/>
    <property type="match status" value="1"/>
</dbReference>
<comment type="subcellular location">
    <subcellularLocation>
        <location evidence="5">Cell membrane</location>
        <topology evidence="5">Peripheral membrane protein</topology>
        <orientation evidence="5">Cytoplasmic side</orientation>
    </subcellularLocation>
    <text evidence="5">Localizes to the Z ring in an FtsZ-dependent manner. Targeted to the membrane through a conserved C-terminal amphipathic helix.</text>
</comment>
<dbReference type="CDD" id="cd24048">
    <property type="entry name" value="ASKHA_NBD_FtsA"/>
    <property type="match status" value="1"/>
</dbReference>
<dbReference type="PANTHER" id="PTHR32432:SF4">
    <property type="entry name" value="CELL DIVISION PROTEIN FTSA"/>
    <property type="match status" value="1"/>
</dbReference>
<keyword evidence="4 5" id="KW-0131">Cell cycle</keyword>
<dbReference type="Proteomes" id="UP000479293">
    <property type="component" value="Unassembled WGS sequence"/>
</dbReference>
<evidence type="ECO:0000256" key="6">
    <source>
        <dbReference type="PIRNR" id="PIRNR003101"/>
    </source>
</evidence>
<comment type="function">
    <text evidence="5 6">Cell division protein that is involved in the assembly of the Z ring. May serve as a membrane anchor for the Z ring.</text>
</comment>
<evidence type="ECO:0000256" key="5">
    <source>
        <dbReference type="HAMAP-Rule" id="MF_02033"/>
    </source>
</evidence>
<comment type="subunit">
    <text evidence="5">Self-interacts. Interacts with FtsZ.</text>
</comment>
<dbReference type="RefSeq" id="WP_152759580.1">
    <property type="nucleotide sequence ID" value="NZ_WHLY01000002.1"/>
</dbReference>
<dbReference type="NCBIfam" id="TIGR01174">
    <property type="entry name" value="ftsA"/>
    <property type="match status" value="1"/>
</dbReference>
<dbReference type="SUPFAM" id="SSF53067">
    <property type="entry name" value="Actin-like ATPase domain"/>
    <property type="match status" value="2"/>
</dbReference>
<gene>
    <name evidence="5 8" type="primary">ftsA</name>
    <name evidence="8" type="ORF">GBK04_10855</name>
</gene>
<protein>
    <recommendedName>
        <fullName evidence="5 6">Cell division protein FtsA</fullName>
    </recommendedName>
</protein>
<accession>A0A7C9BGW9</accession>
<keyword evidence="3 5" id="KW-0472">Membrane</keyword>